<evidence type="ECO:0000256" key="2">
    <source>
        <dbReference type="ARBA" id="ARBA00022448"/>
    </source>
</evidence>
<keyword evidence="12" id="KW-1185">Reference proteome</keyword>
<keyword evidence="3 8" id="KW-0812">Transmembrane</keyword>
<evidence type="ECO:0000259" key="9">
    <source>
        <dbReference type="Pfam" id="PF01794"/>
    </source>
</evidence>
<feature type="transmembrane region" description="Helical" evidence="8">
    <location>
        <begin position="218"/>
        <end position="238"/>
    </location>
</feature>
<dbReference type="EMBL" id="VXIS01000020">
    <property type="protein sequence ID" value="KAA8912719.1"/>
    <property type="molecule type" value="Genomic_DNA"/>
</dbReference>
<feature type="transmembrane region" description="Helical" evidence="8">
    <location>
        <begin position="81"/>
        <end position="100"/>
    </location>
</feature>
<comment type="subcellular location">
    <subcellularLocation>
        <location evidence="1">Membrane</location>
        <topology evidence="1">Multi-pass membrane protein</topology>
    </subcellularLocation>
</comment>
<accession>A0A5J5F6Y9</accession>
<evidence type="ECO:0000256" key="6">
    <source>
        <dbReference type="ARBA" id="ARBA00023065"/>
    </source>
</evidence>
<protein>
    <submittedName>
        <fullName evidence="11">Ferric reductase like transmembrane component-domain-containing protein</fullName>
    </submittedName>
</protein>
<dbReference type="Pfam" id="PF01794">
    <property type="entry name" value="Ferric_reduct"/>
    <property type="match status" value="1"/>
</dbReference>
<dbReference type="InParanoid" id="A0A5J5F6Y9"/>
<keyword evidence="6" id="KW-0406">Ion transport</keyword>
<dbReference type="GO" id="GO:0015677">
    <property type="term" value="P:copper ion import"/>
    <property type="evidence" value="ECO:0007669"/>
    <property type="project" value="TreeGrafter"/>
</dbReference>
<dbReference type="PANTHER" id="PTHR32361:SF28">
    <property type="entry name" value="FRP1P"/>
    <property type="match status" value="1"/>
</dbReference>
<feature type="transmembrane region" description="Helical" evidence="8">
    <location>
        <begin position="24"/>
        <end position="45"/>
    </location>
</feature>
<keyword evidence="4 8" id="KW-1133">Transmembrane helix</keyword>
<evidence type="ECO:0000259" key="10">
    <source>
        <dbReference type="Pfam" id="PF08030"/>
    </source>
</evidence>
<dbReference type="PANTHER" id="PTHR32361">
    <property type="entry name" value="FERRIC/CUPRIC REDUCTASE TRANSMEMBRANE COMPONENT"/>
    <property type="match status" value="1"/>
</dbReference>
<dbReference type="Proteomes" id="UP000326924">
    <property type="component" value="Unassembled WGS sequence"/>
</dbReference>
<dbReference type="InterPro" id="IPR013130">
    <property type="entry name" value="Fe3_Rdtase_TM_dom"/>
</dbReference>
<dbReference type="GO" id="GO:0006879">
    <property type="term" value="P:intracellular iron ion homeostasis"/>
    <property type="evidence" value="ECO:0007669"/>
    <property type="project" value="TreeGrafter"/>
</dbReference>
<feature type="transmembrane region" description="Helical" evidence="8">
    <location>
        <begin position="188"/>
        <end position="211"/>
    </location>
</feature>
<feature type="domain" description="Ferric oxidoreductase" evidence="9">
    <location>
        <begin position="116"/>
        <end position="231"/>
    </location>
</feature>
<dbReference type="GO" id="GO:0006826">
    <property type="term" value="P:iron ion transport"/>
    <property type="evidence" value="ECO:0007669"/>
    <property type="project" value="TreeGrafter"/>
</dbReference>
<keyword evidence="2" id="KW-0813">Transport</keyword>
<evidence type="ECO:0000256" key="7">
    <source>
        <dbReference type="ARBA" id="ARBA00023136"/>
    </source>
</evidence>
<dbReference type="GO" id="GO:0000293">
    <property type="term" value="F:ferric-chelate reductase activity"/>
    <property type="evidence" value="ECO:0007669"/>
    <property type="project" value="UniProtKB-ARBA"/>
</dbReference>
<dbReference type="InterPro" id="IPR013121">
    <property type="entry name" value="Fe_red_NAD-bd_6"/>
</dbReference>
<feature type="transmembrane region" description="Helical" evidence="8">
    <location>
        <begin position="155"/>
        <end position="176"/>
    </location>
</feature>
<dbReference type="OrthoDB" id="10006946at2759"/>
<evidence type="ECO:0000256" key="4">
    <source>
        <dbReference type="ARBA" id="ARBA00022989"/>
    </source>
</evidence>
<dbReference type="Gene3D" id="3.40.50.80">
    <property type="entry name" value="Nucleotide-binding domain of ferredoxin-NADP reductase (FNR) module"/>
    <property type="match status" value="1"/>
</dbReference>
<gene>
    <name evidence="11" type="ORF">FN846DRAFT_807672</name>
</gene>
<feature type="domain" description="Ferric reductase NAD binding" evidence="10">
    <location>
        <begin position="374"/>
        <end position="499"/>
    </location>
</feature>
<dbReference type="SFLD" id="SFLDG01168">
    <property type="entry name" value="Ferric_reductase_subgroup_(FRE"/>
    <property type="match status" value="1"/>
</dbReference>
<dbReference type="InterPro" id="IPR051410">
    <property type="entry name" value="Ferric/Cupric_Reductase"/>
</dbReference>
<organism evidence="11 12">
    <name type="scientific">Sphaerosporella brunnea</name>
    <dbReference type="NCBI Taxonomy" id="1250544"/>
    <lineage>
        <taxon>Eukaryota</taxon>
        <taxon>Fungi</taxon>
        <taxon>Dikarya</taxon>
        <taxon>Ascomycota</taxon>
        <taxon>Pezizomycotina</taxon>
        <taxon>Pezizomycetes</taxon>
        <taxon>Pezizales</taxon>
        <taxon>Pyronemataceae</taxon>
        <taxon>Sphaerosporella</taxon>
    </lineage>
</organism>
<dbReference type="AlphaFoldDB" id="A0A5J5F6Y9"/>
<keyword evidence="5" id="KW-0560">Oxidoreductase</keyword>
<name>A0A5J5F6Y9_9PEZI</name>
<evidence type="ECO:0000256" key="1">
    <source>
        <dbReference type="ARBA" id="ARBA00004141"/>
    </source>
</evidence>
<dbReference type="GO" id="GO:0005886">
    <property type="term" value="C:plasma membrane"/>
    <property type="evidence" value="ECO:0007669"/>
    <property type="project" value="TreeGrafter"/>
</dbReference>
<dbReference type="CDD" id="cd06186">
    <property type="entry name" value="NOX_Duox_like_FAD_NADP"/>
    <property type="match status" value="1"/>
</dbReference>
<keyword evidence="7 8" id="KW-0472">Membrane</keyword>
<evidence type="ECO:0000256" key="5">
    <source>
        <dbReference type="ARBA" id="ARBA00023002"/>
    </source>
</evidence>
<comment type="caution">
    <text evidence="11">The sequence shown here is derived from an EMBL/GenBank/DDBJ whole genome shotgun (WGS) entry which is preliminary data.</text>
</comment>
<evidence type="ECO:0000256" key="8">
    <source>
        <dbReference type="SAM" id="Phobius"/>
    </source>
</evidence>
<reference evidence="11 12" key="1">
    <citation type="submission" date="2019-09" db="EMBL/GenBank/DDBJ databases">
        <title>Draft genome of the ectomycorrhizal ascomycete Sphaerosporella brunnea.</title>
        <authorList>
            <consortium name="DOE Joint Genome Institute"/>
            <person name="Benucci G.M."/>
            <person name="Marozzi G."/>
            <person name="Antonielli L."/>
            <person name="Sanchez S."/>
            <person name="Marco P."/>
            <person name="Wang X."/>
            <person name="Falini L.B."/>
            <person name="Barry K."/>
            <person name="Haridas S."/>
            <person name="Lipzen A."/>
            <person name="Labutti K."/>
            <person name="Grigoriev I.V."/>
            <person name="Murat C."/>
            <person name="Martin F."/>
            <person name="Albertini E."/>
            <person name="Donnini D."/>
            <person name="Bonito G."/>
        </authorList>
    </citation>
    <scope>NUCLEOTIDE SEQUENCE [LARGE SCALE GENOMIC DNA]</scope>
    <source>
        <strain evidence="11 12">Sb_GMNB300</strain>
    </source>
</reference>
<evidence type="ECO:0000313" key="11">
    <source>
        <dbReference type="EMBL" id="KAA8912719.1"/>
    </source>
</evidence>
<evidence type="ECO:0000256" key="3">
    <source>
        <dbReference type="ARBA" id="ARBA00022692"/>
    </source>
</evidence>
<proteinExistence type="predicted"/>
<feature type="transmembrane region" description="Helical" evidence="8">
    <location>
        <begin position="106"/>
        <end position="130"/>
    </location>
</feature>
<dbReference type="InterPro" id="IPR039261">
    <property type="entry name" value="FNR_nucleotide-bd"/>
</dbReference>
<dbReference type="SFLD" id="SFLDS00052">
    <property type="entry name" value="Ferric_Reductase_Domain"/>
    <property type="match status" value="1"/>
</dbReference>
<evidence type="ECO:0000313" key="12">
    <source>
        <dbReference type="Proteomes" id="UP000326924"/>
    </source>
</evidence>
<dbReference type="SUPFAM" id="SSF52343">
    <property type="entry name" value="Ferredoxin reductase-like, C-terminal NADP-linked domain"/>
    <property type="match status" value="1"/>
</dbReference>
<sequence length="526" mass="59574">MWDYQYVTLDDEQKIARRIHLDWAGYRVVLSQLVLCAYVAVYRWFTRDSTRRRSGLVMTLSRLEWRLSDPISLDRPEFRCWGDWLIVLGWAAWCTVLATSNTGNGMYYYMHVTKAFGIVGAANLPMHFLLAIKRSPLRWMYGLSYEGRANFLHRWLGRIILYLLSCHAMLYLNFFWDTNRMKTRFLEFDVMCGFIAFIIMSIIGVSANHYVRNLSYRVFYLLHIILSPLLFPLMFLHVSHIRPYLYPSITLFVGDQVLRAINRTPALASIKHISPSLIQISAHAVFVRPLKPGSHALLRHPATTGILGSNPFSITAAITPSNREKKRIRMIARVRSNITKKLAALPTEGPRQTVAVYLDLPYGAPLYFPPLSEFDKILFVAGGVGATFAVSWIKYLSKSTEGGRAALVKPGQLRFVWAVKSPEEAAWAFDDDYQGDNANEVAECVELYITGNPPEDPDADQGDRISTGRPSVRDLIHDTVKDAGHEGRTAILICGPSMMGSIAKRVSARLGAQSVDLWLHVEEFGH</sequence>
<dbReference type="Pfam" id="PF08030">
    <property type="entry name" value="NAD_binding_6"/>
    <property type="match status" value="1"/>
</dbReference>